<dbReference type="SUPFAM" id="SSF56349">
    <property type="entry name" value="DNA breaking-rejoining enzymes"/>
    <property type="match status" value="1"/>
</dbReference>
<evidence type="ECO:0000313" key="6">
    <source>
        <dbReference type="EMBL" id="GAA0492520.1"/>
    </source>
</evidence>
<evidence type="ECO:0000256" key="4">
    <source>
        <dbReference type="ARBA" id="ARBA00023172"/>
    </source>
</evidence>
<name>A0ABN1B8K7_9BURK</name>
<dbReference type="Proteomes" id="UP001501706">
    <property type="component" value="Unassembled WGS sequence"/>
</dbReference>
<dbReference type="InterPro" id="IPR053876">
    <property type="entry name" value="Phage_int_M"/>
</dbReference>
<dbReference type="InterPro" id="IPR011010">
    <property type="entry name" value="DNA_brk_join_enz"/>
</dbReference>
<dbReference type="PANTHER" id="PTHR30629">
    <property type="entry name" value="PROPHAGE INTEGRASE"/>
    <property type="match status" value="1"/>
</dbReference>
<gene>
    <name evidence="6" type="ORF">GCM10009097_05270</name>
</gene>
<dbReference type="InterPro" id="IPR050808">
    <property type="entry name" value="Phage_Integrase"/>
</dbReference>
<dbReference type="PROSITE" id="PS51898">
    <property type="entry name" value="TYR_RECOMBINASE"/>
    <property type="match status" value="1"/>
</dbReference>
<comment type="similarity">
    <text evidence="1">Belongs to the 'phage' integrase family.</text>
</comment>
<dbReference type="Pfam" id="PF22022">
    <property type="entry name" value="Phage_int_M"/>
    <property type="match status" value="1"/>
</dbReference>
<dbReference type="Gene3D" id="1.10.150.130">
    <property type="match status" value="1"/>
</dbReference>
<keyword evidence="2" id="KW-0229">DNA integration</keyword>
<reference evidence="6 7" key="1">
    <citation type="journal article" date="2019" name="Int. J. Syst. Evol. Microbiol.">
        <title>The Global Catalogue of Microorganisms (GCM) 10K type strain sequencing project: providing services to taxonomists for standard genome sequencing and annotation.</title>
        <authorList>
            <consortium name="The Broad Institute Genomics Platform"/>
            <consortium name="The Broad Institute Genome Sequencing Center for Infectious Disease"/>
            <person name="Wu L."/>
            <person name="Ma J."/>
        </authorList>
    </citation>
    <scope>NUCLEOTIDE SEQUENCE [LARGE SCALE GENOMIC DNA]</scope>
    <source>
        <strain evidence="6 7">JCM 14330</strain>
    </source>
</reference>
<sequence>MIAKRSKNLALGLLPRMDARPRKSGGWTFRYYTYDRKYINLGHDRAEAIRKVLEMERRAPDTGTVAELVREFLASGQFKNELGQRTQDDYIEASKHILRVFGAMPVEAVKPPHVARYLRVERAAAPVRANREVAFLASAFQFGIEQGYAAVNPCRQVRRNKERPRSRCPSWEELESFCATAAKKGPSSHVVGLMGKFIALTGRRRAEFLRLPKADVGDDGIAIGFAKAKAGEAKRRGLIGWTPALRRLFDELAALRRTQRDGKTPIPESIFVFTNREGQPYTDSGFKALWAKIMGDWLAEDPTRERFTFHDLRGYYVTRMVEREENPETHANPATTRRVYDRRRVVKIKGSA</sequence>
<feature type="domain" description="Tyr recombinase" evidence="5">
    <location>
        <begin position="164"/>
        <end position="352"/>
    </location>
</feature>
<dbReference type="EMBL" id="BAAAEN010000002">
    <property type="protein sequence ID" value="GAA0492520.1"/>
    <property type="molecule type" value="Genomic_DNA"/>
</dbReference>
<dbReference type="Pfam" id="PF00589">
    <property type="entry name" value="Phage_integrase"/>
    <property type="match status" value="1"/>
</dbReference>
<comment type="caution">
    <text evidence="6">The sequence shown here is derived from an EMBL/GenBank/DDBJ whole genome shotgun (WGS) entry which is preliminary data.</text>
</comment>
<dbReference type="InterPro" id="IPR002104">
    <property type="entry name" value="Integrase_catalytic"/>
</dbReference>
<proteinExistence type="inferred from homology"/>
<protein>
    <submittedName>
        <fullName evidence="6">Tyrosine-type recombinase/integrase</fullName>
    </submittedName>
</protein>
<dbReference type="PANTHER" id="PTHR30629:SF2">
    <property type="entry name" value="PROPHAGE INTEGRASE INTS-RELATED"/>
    <property type="match status" value="1"/>
</dbReference>
<dbReference type="RefSeq" id="WP_343927090.1">
    <property type="nucleotide sequence ID" value="NZ_BAAAEN010000002.1"/>
</dbReference>
<evidence type="ECO:0000256" key="2">
    <source>
        <dbReference type="ARBA" id="ARBA00022908"/>
    </source>
</evidence>
<evidence type="ECO:0000313" key="7">
    <source>
        <dbReference type="Proteomes" id="UP001501706"/>
    </source>
</evidence>
<dbReference type="Gene3D" id="1.10.443.10">
    <property type="entry name" value="Intergrase catalytic core"/>
    <property type="match status" value="1"/>
</dbReference>
<evidence type="ECO:0000256" key="1">
    <source>
        <dbReference type="ARBA" id="ARBA00008857"/>
    </source>
</evidence>
<keyword evidence="3" id="KW-0238">DNA-binding</keyword>
<dbReference type="InterPro" id="IPR010998">
    <property type="entry name" value="Integrase_recombinase_N"/>
</dbReference>
<keyword evidence="7" id="KW-1185">Reference proteome</keyword>
<dbReference type="InterPro" id="IPR013762">
    <property type="entry name" value="Integrase-like_cat_sf"/>
</dbReference>
<accession>A0ABN1B8K7</accession>
<keyword evidence="4" id="KW-0233">DNA recombination</keyword>
<evidence type="ECO:0000256" key="3">
    <source>
        <dbReference type="ARBA" id="ARBA00023125"/>
    </source>
</evidence>
<evidence type="ECO:0000259" key="5">
    <source>
        <dbReference type="PROSITE" id="PS51898"/>
    </source>
</evidence>
<organism evidence="6 7">
    <name type="scientific">Pigmentiphaga daeguensis</name>
    <dbReference type="NCBI Taxonomy" id="414049"/>
    <lineage>
        <taxon>Bacteria</taxon>
        <taxon>Pseudomonadati</taxon>
        <taxon>Pseudomonadota</taxon>
        <taxon>Betaproteobacteria</taxon>
        <taxon>Burkholderiales</taxon>
        <taxon>Alcaligenaceae</taxon>
        <taxon>Pigmentiphaga</taxon>
    </lineage>
</organism>